<comment type="caution">
    <text evidence="2">The sequence shown here is derived from an EMBL/GenBank/DDBJ whole genome shotgun (WGS) entry which is preliminary data.</text>
</comment>
<protein>
    <submittedName>
        <fullName evidence="2">Integrase core protein</fullName>
    </submittedName>
</protein>
<organism evidence="2 3">
    <name type="scientific">Escherichia coli DORA_A_5_14_21</name>
    <dbReference type="NCBI Taxonomy" id="1403943"/>
    <lineage>
        <taxon>Bacteria</taxon>
        <taxon>Pseudomonadati</taxon>
        <taxon>Pseudomonadota</taxon>
        <taxon>Gammaproteobacteria</taxon>
        <taxon>Enterobacterales</taxon>
        <taxon>Enterobacteriaceae</taxon>
        <taxon>Escherichia</taxon>
    </lineage>
</organism>
<name>W1W4F9_ECOLX</name>
<sequence>MNPLLPPCRPRLSDIRYTAFRSFSRFCDGKDTRGITRIYCLLKLNFSRRANNDCRYAIPHHWLHRKRRTIAGLSILCMMLWPVAVVFIRSMSLMALIVRRYRLKIDLNLPALRVVRVLGRIAANCGYPVMQRMDSGLEFISWRWLNGQRYT</sequence>
<keyword evidence="1" id="KW-0812">Transmembrane</keyword>
<evidence type="ECO:0000313" key="2">
    <source>
        <dbReference type="EMBL" id="ETJ11214.1"/>
    </source>
</evidence>
<dbReference type="Proteomes" id="UP000018853">
    <property type="component" value="Unassembled WGS sequence"/>
</dbReference>
<evidence type="ECO:0000256" key="1">
    <source>
        <dbReference type="SAM" id="Phobius"/>
    </source>
</evidence>
<accession>W1W4F9</accession>
<reference evidence="2 3" key="1">
    <citation type="submission" date="2013-12" db="EMBL/GenBank/DDBJ databases">
        <title>A Varibaculum cambriense genome reconstructed from a premature infant gut community with otherwise low bacterial novelty that shifts toward anaerobic metabolism during the third week of life.</title>
        <authorList>
            <person name="Brown C.T."/>
            <person name="Sharon I."/>
            <person name="Thomas B.C."/>
            <person name="Castelle C.J."/>
            <person name="Morowitz M.J."/>
            <person name="Banfield J.F."/>
        </authorList>
    </citation>
    <scope>NUCLEOTIDE SEQUENCE [LARGE SCALE GENOMIC DNA]</scope>
    <source>
        <strain evidence="3">DORA_A_5_14_21</strain>
    </source>
</reference>
<dbReference type="EMBL" id="AZLZ01002881">
    <property type="protein sequence ID" value="ETJ11214.1"/>
    <property type="molecule type" value="Genomic_DNA"/>
</dbReference>
<evidence type="ECO:0000313" key="3">
    <source>
        <dbReference type="Proteomes" id="UP000018853"/>
    </source>
</evidence>
<keyword evidence="1" id="KW-0472">Membrane</keyword>
<feature type="transmembrane region" description="Helical" evidence="1">
    <location>
        <begin position="70"/>
        <end position="98"/>
    </location>
</feature>
<keyword evidence="1" id="KW-1133">Transmembrane helix</keyword>
<gene>
    <name evidence="2" type="ORF">Q609_ECAC02881G0004</name>
</gene>
<proteinExistence type="predicted"/>
<dbReference type="AlphaFoldDB" id="W1W4F9"/>